<evidence type="ECO:0000259" key="1">
    <source>
        <dbReference type="Pfam" id="PF00149"/>
    </source>
</evidence>
<accession>A0A1F7KZG1</accession>
<dbReference type="EMBL" id="MGBR01000001">
    <property type="protein sequence ID" value="OGK73196.1"/>
    <property type="molecule type" value="Genomic_DNA"/>
</dbReference>
<dbReference type="Gene3D" id="3.60.21.10">
    <property type="match status" value="1"/>
</dbReference>
<name>A0A1F7KZG1_9BACT</name>
<dbReference type="InterPro" id="IPR029052">
    <property type="entry name" value="Metallo-depent_PP-like"/>
</dbReference>
<sequence>MKTLVFSDTHLGRVFEEEKYLFLKKRIEKVDQVVINGDFWDGYLTSFDAFLKSPWNQLFPLLKKKRTIYIYGNHDRKAFSDKKTSLFSIVQTRKYVLQNGGKTFVFEHGDRLLPSIDDRIPLSKQVLYYTTSFYTSVERVLTRSIRGTTRIWGFALNNKLKKFIEGKSEFFIFGHTHFAEFDLSHRFVNSGFIQHGLAQYLLIVNGNISPKQEWYK</sequence>
<evidence type="ECO:0000313" key="2">
    <source>
        <dbReference type="EMBL" id="OGK73196.1"/>
    </source>
</evidence>
<dbReference type="InterPro" id="IPR004843">
    <property type="entry name" value="Calcineurin-like_PHP"/>
</dbReference>
<reference evidence="2 3" key="1">
    <citation type="journal article" date="2016" name="Nat. Commun.">
        <title>Thousands of microbial genomes shed light on interconnected biogeochemical processes in an aquifer system.</title>
        <authorList>
            <person name="Anantharaman K."/>
            <person name="Brown C.T."/>
            <person name="Hug L.A."/>
            <person name="Sharon I."/>
            <person name="Castelle C.J."/>
            <person name="Probst A.J."/>
            <person name="Thomas B.C."/>
            <person name="Singh A."/>
            <person name="Wilkins M.J."/>
            <person name="Karaoz U."/>
            <person name="Brodie E.L."/>
            <person name="Williams K.H."/>
            <person name="Hubbard S.S."/>
            <person name="Banfield J.F."/>
        </authorList>
    </citation>
    <scope>NUCLEOTIDE SEQUENCE [LARGE SCALE GENOMIC DNA]</scope>
</reference>
<dbReference type="Proteomes" id="UP000177050">
    <property type="component" value="Unassembled WGS sequence"/>
</dbReference>
<dbReference type="GO" id="GO:0016787">
    <property type="term" value="F:hydrolase activity"/>
    <property type="evidence" value="ECO:0007669"/>
    <property type="project" value="InterPro"/>
</dbReference>
<evidence type="ECO:0000313" key="3">
    <source>
        <dbReference type="Proteomes" id="UP000177050"/>
    </source>
</evidence>
<protein>
    <recommendedName>
        <fullName evidence="1">Calcineurin-like phosphoesterase domain-containing protein</fullName>
    </recommendedName>
</protein>
<organism evidence="2 3">
    <name type="scientific">Candidatus Roizmanbacteria bacterium RIFOXYD1_FULL_38_12</name>
    <dbReference type="NCBI Taxonomy" id="1802093"/>
    <lineage>
        <taxon>Bacteria</taxon>
        <taxon>Candidatus Roizmaniibacteriota</taxon>
    </lineage>
</organism>
<feature type="domain" description="Calcineurin-like phosphoesterase" evidence="1">
    <location>
        <begin position="1"/>
        <end position="112"/>
    </location>
</feature>
<dbReference type="SUPFAM" id="SSF56300">
    <property type="entry name" value="Metallo-dependent phosphatases"/>
    <property type="match status" value="1"/>
</dbReference>
<comment type="caution">
    <text evidence="2">The sequence shown here is derived from an EMBL/GenBank/DDBJ whole genome shotgun (WGS) entry which is preliminary data.</text>
</comment>
<gene>
    <name evidence="2" type="ORF">A3K52_00100</name>
</gene>
<dbReference type="AlphaFoldDB" id="A0A1F7KZG1"/>
<proteinExistence type="predicted"/>
<dbReference type="Pfam" id="PF00149">
    <property type="entry name" value="Metallophos"/>
    <property type="match status" value="1"/>
</dbReference>